<feature type="transmembrane region" description="Helical" evidence="12">
    <location>
        <begin position="238"/>
        <end position="262"/>
    </location>
</feature>
<dbReference type="InterPro" id="IPR000276">
    <property type="entry name" value="GPCR_Rhodpsn"/>
</dbReference>
<dbReference type="PROSITE" id="PS50262">
    <property type="entry name" value="G_PROTEIN_RECEP_F1_2"/>
    <property type="match status" value="1"/>
</dbReference>
<feature type="domain" description="G-protein coupled receptors family 1 profile" evidence="13">
    <location>
        <begin position="41"/>
        <end position="291"/>
    </location>
</feature>
<sequence>MENTNDTTGINFILLGLLNYTQIHIFFFSVVLMTFLTSLMSNIFMIMLIRMDSRLCTPMYFLLSQLSLMDVMLVLTVVPKMVGNYLMHIRSISSAGCGAQIFLFVTLEGGGECFLLAAMSYDRYVAICHPLRYPVLMSWQLCLRMTLGSWFLGAADGLMQAAATLNFSFCRTHEIDHFFCEAPSLVRLACADTSVFEYAMYVCCVLMLLVPISLILISYSLILAAVLQMCSNEARKKAFTTCSSHISVVGLFFGAAIFTYMRPKSFRSANHDKIVSAFYTIFTPVLNPLIYSLRNSEVKGALRKCMDQVK</sequence>
<evidence type="ECO:0000256" key="6">
    <source>
        <dbReference type="ARBA" id="ARBA00022725"/>
    </source>
</evidence>
<comment type="function">
    <text evidence="1">Putative odorant or sperm cell receptor.</text>
</comment>
<dbReference type="PRINTS" id="PR00245">
    <property type="entry name" value="OLFACTORYR"/>
</dbReference>
<keyword evidence="5 11" id="KW-0812">Transmembrane</keyword>
<evidence type="ECO:0000256" key="11">
    <source>
        <dbReference type="RuleBase" id="RU000688"/>
    </source>
</evidence>
<dbReference type="PANTHER" id="PTHR26453">
    <property type="entry name" value="OLFACTORY RECEPTOR"/>
    <property type="match status" value="1"/>
</dbReference>
<comment type="similarity">
    <text evidence="11">Belongs to the G-protein coupled receptor 1 family.</text>
</comment>
<accession>A0A4W2DRQ3</accession>
<keyword evidence="8 11" id="KW-0297">G-protein coupled receptor</keyword>
<dbReference type="GO" id="GO:0004930">
    <property type="term" value="F:G protein-coupled receptor activity"/>
    <property type="evidence" value="ECO:0007669"/>
    <property type="project" value="UniProtKB-KW"/>
</dbReference>
<dbReference type="Proteomes" id="UP000314981">
    <property type="component" value="Chromosome 7"/>
</dbReference>
<organism evidence="14 15">
    <name type="scientific">Bos indicus x Bos taurus</name>
    <name type="common">Hybrid cattle</name>
    <dbReference type="NCBI Taxonomy" id="30522"/>
    <lineage>
        <taxon>Eukaryota</taxon>
        <taxon>Metazoa</taxon>
        <taxon>Chordata</taxon>
        <taxon>Craniata</taxon>
        <taxon>Vertebrata</taxon>
        <taxon>Euteleostomi</taxon>
        <taxon>Mammalia</taxon>
        <taxon>Eutheria</taxon>
        <taxon>Laurasiatheria</taxon>
        <taxon>Artiodactyla</taxon>
        <taxon>Ruminantia</taxon>
        <taxon>Pecora</taxon>
        <taxon>Bovidae</taxon>
        <taxon>Bovinae</taxon>
        <taxon>Bos</taxon>
    </lineage>
</organism>
<keyword evidence="11" id="KW-0675">Receptor</keyword>
<proteinExistence type="inferred from homology"/>
<reference evidence="14 15" key="1">
    <citation type="submission" date="2018-11" db="EMBL/GenBank/DDBJ databases">
        <title>Haplotype-resolved cattle genomes.</title>
        <authorList>
            <person name="Low W.Y."/>
            <person name="Tearle R."/>
            <person name="Bickhart D.M."/>
            <person name="Rosen B.D."/>
            <person name="Koren S."/>
            <person name="Rhie A."/>
            <person name="Hiendleder S."/>
            <person name="Phillippy A.M."/>
            <person name="Smith T.P.L."/>
            <person name="Williams J.L."/>
        </authorList>
    </citation>
    <scope>NUCLEOTIDE SEQUENCE [LARGE SCALE GENOMIC DNA]</scope>
</reference>
<comment type="subcellular location">
    <subcellularLocation>
        <location evidence="2 12">Cell membrane</location>
        <topology evidence="2 12">Multi-pass membrane protein</topology>
    </subcellularLocation>
</comment>
<dbReference type="PRINTS" id="PR00237">
    <property type="entry name" value="GPCRRHODOPSN"/>
</dbReference>
<evidence type="ECO:0000259" key="13">
    <source>
        <dbReference type="PROSITE" id="PS50262"/>
    </source>
</evidence>
<dbReference type="GO" id="GO:0004984">
    <property type="term" value="F:olfactory receptor activity"/>
    <property type="evidence" value="ECO:0007669"/>
    <property type="project" value="InterPro"/>
</dbReference>
<evidence type="ECO:0000256" key="10">
    <source>
        <dbReference type="ARBA" id="ARBA00023224"/>
    </source>
</evidence>
<feature type="transmembrane region" description="Helical" evidence="12">
    <location>
        <begin position="274"/>
        <end position="293"/>
    </location>
</feature>
<dbReference type="Pfam" id="PF13853">
    <property type="entry name" value="7tm_4"/>
    <property type="match status" value="1"/>
</dbReference>
<name>A0A4W2DRQ3_BOBOX</name>
<evidence type="ECO:0000313" key="15">
    <source>
        <dbReference type="Proteomes" id="UP000314981"/>
    </source>
</evidence>
<dbReference type="AlphaFoldDB" id="A0A4W2DRQ3"/>
<evidence type="ECO:0000256" key="8">
    <source>
        <dbReference type="ARBA" id="ARBA00023040"/>
    </source>
</evidence>
<keyword evidence="10 11" id="KW-0807">Transducer</keyword>
<feature type="transmembrane region" description="Helical" evidence="12">
    <location>
        <begin position="133"/>
        <end position="152"/>
    </location>
</feature>
<dbReference type="Ensembl" id="ENSBIXT00000050098.1">
    <property type="protein sequence ID" value="ENSBIXP00000021687.1"/>
    <property type="gene ID" value="ENSBIXG00000024722.1"/>
</dbReference>
<feature type="transmembrane region" description="Helical" evidence="12">
    <location>
        <begin position="25"/>
        <end position="48"/>
    </location>
</feature>
<keyword evidence="15" id="KW-1185">Reference proteome</keyword>
<dbReference type="InterPro" id="IPR000725">
    <property type="entry name" value="Olfact_rcpt"/>
</dbReference>
<reference evidence="14" key="3">
    <citation type="submission" date="2025-09" db="UniProtKB">
        <authorList>
            <consortium name="Ensembl"/>
        </authorList>
    </citation>
    <scope>IDENTIFICATION</scope>
</reference>
<keyword evidence="4 12" id="KW-0716">Sensory transduction</keyword>
<dbReference type="OMA" id="KSWINAT"/>
<protein>
    <recommendedName>
        <fullName evidence="12">Olfactory receptor</fullName>
    </recommendedName>
</protein>
<evidence type="ECO:0000313" key="14">
    <source>
        <dbReference type="Ensembl" id="ENSBIXP00000021687.1"/>
    </source>
</evidence>
<dbReference type="FunFam" id="1.20.1070.10:FF:000008">
    <property type="entry name" value="Olfactory receptor"/>
    <property type="match status" value="1"/>
</dbReference>
<evidence type="ECO:0000256" key="5">
    <source>
        <dbReference type="ARBA" id="ARBA00022692"/>
    </source>
</evidence>
<dbReference type="GO" id="GO:0005886">
    <property type="term" value="C:plasma membrane"/>
    <property type="evidence" value="ECO:0007669"/>
    <property type="project" value="UniProtKB-SubCell"/>
</dbReference>
<dbReference type="InterPro" id="IPR017452">
    <property type="entry name" value="GPCR_Rhodpsn_7TM"/>
</dbReference>
<evidence type="ECO:0000256" key="7">
    <source>
        <dbReference type="ARBA" id="ARBA00022989"/>
    </source>
</evidence>
<evidence type="ECO:0000256" key="12">
    <source>
        <dbReference type="RuleBase" id="RU363047"/>
    </source>
</evidence>
<keyword evidence="9 12" id="KW-0472">Membrane</keyword>
<dbReference type="SUPFAM" id="SSF81321">
    <property type="entry name" value="Family A G protein-coupled receptor-like"/>
    <property type="match status" value="1"/>
</dbReference>
<evidence type="ECO:0000256" key="9">
    <source>
        <dbReference type="ARBA" id="ARBA00023136"/>
    </source>
</evidence>
<reference evidence="14" key="2">
    <citation type="submission" date="2025-08" db="UniProtKB">
        <authorList>
            <consortium name="Ensembl"/>
        </authorList>
    </citation>
    <scope>IDENTIFICATION</scope>
</reference>
<dbReference type="Gene3D" id="1.20.1070.10">
    <property type="entry name" value="Rhodopsin 7-helix transmembrane proteins"/>
    <property type="match status" value="1"/>
</dbReference>
<keyword evidence="6 12" id="KW-0552">Olfaction</keyword>
<keyword evidence="3 12" id="KW-1003">Cell membrane</keyword>
<feature type="transmembrane region" description="Helical" evidence="12">
    <location>
        <begin position="99"/>
        <end position="121"/>
    </location>
</feature>
<evidence type="ECO:0000256" key="4">
    <source>
        <dbReference type="ARBA" id="ARBA00022606"/>
    </source>
</evidence>
<dbReference type="CDD" id="cd15421">
    <property type="entry name" value="7tmA_OR2T-like"/>
    <property type="match status" value="1"/>
</dbReference>
<feature type="transmembrane region" description="Helical" evidence="12">
    <location>
        <begin position="60"/>
        <end position="79"/>
    </location>
</feature>
<evidence type="ECO:0000256" key="2">
    <source>
        <dbReference type="ARBA" id="ARBA00004651"/>
    </source>
</evidence>
<evidence type="ECO:0000256" key="1">
    <source>
        <dbReference type="ARBA" id="ARBA00003929"/>
    </source>
</evidence>
<dbReference type="PROSITE" id="PS00237">
    <property type="entry name" value="G_PROTEIN_RECEP_F1_1"/>
    <property type="match status" value="1"/>
</dbReference>
<feature type="transmembrane region" description="Helical" evidence="12">
    <location>
        <begin position="198"/>
        <end position="226"/>
    </location>
</feature>
<evidence type="ECO:0000256" key="3">
    <source>
        <dbReference type="ARBA" id="ARBA00022475"/>
    </source>
</evidence>
<keyword evidence="7 12" id="KW-1133">Transmembrane helix</keyword>